<comment type="caution">
    <text evidence="8">The sequence shown here is derived from an EMBL/GenBank/DDBJ whole genome shotgun (WGS) entry which is preliminary data.</text>
</comment>
<dbReference type="SUPFAM" id="SSF51395">
    <property type="entry name" value="FMN-linked oxidoreductases"/>
    <property type="match status" value="1"/>
</dbReference>
<dbReference type="GO" id="GO:0051087">
    <property type="term" value="F:protein-folding chaperone binding"/>
    <property type="evidence" value="ECO:0007669"/>
    <property type="project" value="InterPro"/>
</dbReference>
<dbReference type="InterPro" id="IPR013538">
    <property type="entry name" value="ASHA1/2-like_C"/>
</dbReference>
<dbReference type="InterPro" id="IPR001155">
    <property type="entry name" value="OxRdtase_FMN_N"/>
</dbReference>
<dbReference type="Pfam" id="PF08327">
    <property type="entry name" value="AHSA1"/>
    <property type="match status" value="1"/>
</dbReference>
<name>A0A439D780_9PEZI</name>
<feature type="compositionally biased region" description="Polar residues" evidence="6">
    <location>
        <begin position="642"/>
        <end position="656"/>
    </location>
</feature>
<dbReference type="AlphaFoldDB" id="A0A439D780"/>
<dbReference type="Pfam" id="PF00724">
    <property type="entry name" value="Oxidored_FMN"/>
    <property type="match status" value="1"/>
</dbReference>
<dbReference type="STRING" id="363999.A0A439D780"/>
<dbReference type="SUPFAM" id="SSF55961">
    <property type="entry name" value="Bet v1-like"/>
    <property type="match status" value="1"/>
</dbReference>
<evidence type="ECO:0000256" key="1">
    <source>
        <dbReference type="ARBA" id="ARBA00005979"/>
    </source>
</evidence>
<organism evidence="8 9">
    <name type="scientific">Xylaria grammica</name>
    <dbReference type="NCBI Taxonomy" id="363999"/>
    <lineage>
        <taxon>Eukaryota</taxon>
        <taxon>Fungi</taxon>
        <taxon>Dikarya</taxon>
        <taxon>Ascomycota</taxon>
        <taxon>Pezizomycotina</taxon>
        <taxon>Sordariomycetes</taxon>
        <taxon>Xylariomycetidae</taxon>
        <taxon>Xylariales</taxon>
        <taxon>Xylariaceae</taxon>
        <taxon>Xylaria</taxon>
    </lineage>
</organism>
<dbReference type="SMART" id="SM01000">
    <property type="entry name" value="Aha1_N"/>
    <property type="match status" value="1"/>
</dbReference>
<comment type="similarity">
    <text evidence="2">Belongs to the AHA1 family.</text>
</comment>
<protein>
    <recommendedName>
        <fullName evidence="7">Activator of Hsp90 ATPase AHSA1-like N-terminal domain-containing protein</fullName>
    </recommendedName>
</protein>
<dbReference type="InterPro" id="IPR013785">
    <property type="entry name" value="Aldolase_TIM"/>
</dbReference>
<dbReference type="InterPro" id="IPR015310">
    <property type="entry name" value="AHSA1-like_N"/>
</dbReference>
<evidence type="ECO:0000256" key="5">
    <source>
        <dbReference type="ARBA" id="ARBA00023002"/>
    </source>
</evidence>
<keyword evidence="5" id="KW-0560">Oxidoreductase</keyword>
<evidence type="ECO:0000313" key="9">
    <source>
        <dbReference type="Proteomes" id="UP000286045"/>
    </source>
</evidence>
<dbReference type="GO" id="GO:0001671">
    <property type="term" value="F:ATPase activator activity"/>
    <property type="evidence" value="ECO:0007669"/>
    <property type="project" value="InterPro"/>
</dbReference>
<dbReference type="Proteomes" id="UP000286045">
    <property type="component" value="Unassembled WGS sequence"/>
</dbReference>
<keyword evidence="9" id="KW-1185">Reference proteome</keyword>
<feature type="compositionally biased region" description="Polar residues" evidence="6">
    <location>
        <begin position="622"/>
        <end position="631"/>
    </location>
</feature>
<keyword evidence="3" id="KW-0285">Flavoprotein</keyword>
<reference evidence="8 9" key="1">
    <citation type="submission" date="2018-12" db="EMBL/GenBank/DDBJ databases">
        <title>Draft genome sequence of Xylaria grammica IHI A82.</title>
        <authorList>
            <person name="Buettner E."/>
            <person name="Kellner H."/>
        </authorList>
    </citation>
    <scope>NUCLEOTIDE SEQUENCE [LARGE SCALE GENOMIC DNA]</scope>
    <source>
        <strain evidence="8 9">IHI A82</strain>
    </source>
</reference>
<dbReference type="GO" id="GO:0016491">
    <property type="term" value="F:oxidoreductase activity"/>
    <property type="evidence" value="ECO:0007669"/>
    <property type="project" value="UniProtKB-KW"/>
</dbReference>
<dbReference type="CDD" id="cd04733">
    <property type="entry name" value="OYE_like_2_FMN"/>
    <property type="match status" value="1"/>
</dbReference>
<dbReference type="Gene3D" id="3.30.530.20">
    <property type="match status" value="1"/>
</dbReference>
<dbReference type="InterPro" id="IPR036338">
    <property type="entry name" value="Aha1"/>
</dbReference>
<keyword evidence="4" id="KW-0288">FMN</keyword>
<evidence type="ECO:0000256" key="4">
    <source>
        <dbReference type="ARBA" id="ARBA00022643"/>
    </source>
</evidence>
<sequence length="751" mass="83037">MAPKRIPAPDVDPSPLGQPLHFDFGGRTAPNRFLKAAMTERLSSWDPKDLQKRGIPSKELINVYQRWGEGGLGLILTGNTMLYYDQLEAAGNPIIPKDAPFSGERFERFKELGAKAKAHGSLVVGQLSHPGRQVPDTIQPNPLSASDIQLEGTVMGMTFGKPRAMDKSEIKDVVDSFAHAAEYLHKAGYDGVQLHGAHGYLIAQFLSQTTNKRTDEYGGSLLNRARLIFEIVDEIRKRVNDESFIMGIKLNSVEFQHGGFTPQECRDLCVELEKHSMDFVELSGGTYQQLGFAHKRDSTKKREAFFIEFAEMIVPQLKKTKVYVTGGLRTAAAMVEALKTVHGIGLARPVTHEFDLAKNLINGTAKSAIDYGIDEQDFGLSNIAAGTQIRLVGKGKEPLDLGRPEHKGAFDKALEQFQKDMADNTDGSKYGYMDIDGVTLEPYGTPYAVASTYYIFSRRFLPDIAPVAYTMALHNPNNWHWVSKNTSAWAQDWFQENLTQLSAQDGEVTAKISKVLSMDGDVDVSQRKGKVITIFDVKLVLEYSGSAPEADEVSGTITIPEVAHDTDENEFVFDIDIHSESKEKQPVKDLIRSKLVPQLRKEFLKLAPTMIAAHGKDIQHAAGSNPSSGFSTPKIHAPSGAATKSETAPTQKNAGSIVNTTSLSEQEEFRTTAAELYQTFTDPQRLAAFTRAAPKRFDGAKVGGSWELFDGNVAGEYKELQDPTKIVQTWRLKQWPAGHYSQQTINFDQMT</sequence>
<dbReference type="GO" id="GO:0010181">
    <property type="term" value="F:FMN binding"/>
    <property type="evidence" value="ECO:0007669"/>
    <property type="project" value="InterPro"/>
</dbReference>
<dbReference type="Gene3D" id="3.20.20.70">
    <property type="entry name" value="Aldolase class I"/>
    <property type="match status" value="1"/>
</dbReference>
<gene>
    <name evidence="8" type="ORF">EKO27_g4857</name>
</gene>
<accession>A0A439D780</accession>
<evidence type="ECO:0000313" key="8">
    <source>
        <dbReference type="EMBL" id="RWA10257.1"/>
    </source>
</evidence>
<evidence type="ECO:0000256" key="2">
    <source>
        <dbReference type="ARBA" id="ARBA00006817"/>
    </source>
</evidence>
<dbReference type="PANTHER" id="PTHR43656">
    <property type="entry name" value="BINDING OXIDOREDUCTASE, PUTATIVE (AFU_ORTHOLOGUE AFUA_2G08260)-RELATED"/>
    <property type="match status" value="1"/>
</dbReference>
<evidence type="ECO:0000259" key="7">
    <source>
        <dbReference type="SMART" id="SM01000"/>
    </source>
</evidence>
<feature type="region of interest" description="Disordered" evidence="6">
    <location>
        <begin position="619"/>
        <end position="656"/>
    </location>
</feature>
<feature type="domain" description="Activator of Hsp90 ATPase AHSA1-like N-terminal" evidence="7">
    <location>
        <begin position="483"/>
        <end position="616"/>
    </location>
</feature>
<dbReference type="EMBL" id="RYZI01000121">
    <property type="protein sequence ID" value="RWA10257.1"/>
    <property type="molecule type" value="Genomic_DNA"/>
</dbReference>
<dbReference type="Pfam" id="PF09229">
    <property type="entry name" value="Aha1_N"/>
    <property type="match status" value="1"/>
</dbReference>
<dbReference type="InterPro" id="IPR023393">
    <property type="entry name" value="START-like_dom_sf"/>
</dbReference>
<evidence type="ECO:0000256" key="3">
    <source>
        <dbReference type="ARBA" id="ARBA00022630"/>
    </source>
</evidence>
<dbReference type="InterPro" id="IPR051799">
    <property type="entry name" value="NADH_flavin_oxidoreductase"/>
</dbReference>
<comment type="similarity">
    <text evidence="1">Belongs to the NADH:flavin oxidoreductase/NADH oxidase family.</text>
</comment>
<evidence type="ECO:0000256" key="6">
    <source>
        <dbReference type="SAM" id="MobiDB-lite"/>
    </source>
</evidence>
<proteinExistence type="inferred from homology"/>
<dbReference type="SUPFAM" id="SSF103111">
    <property type="entry name" value="Activator of Hsp90 ATPase, Aha1"/>
    <property type="match status" value="1"/>
</dbReference>
<dbReference type="PANTHER" id="PTHR43656:SF5">
    <property type="entry name" value="NADH:FLAVIN OXIDOREDUCTASE_NADH OXIDASE N-TERMINAL DOMAIN-CONTAINING PROTEIN"/>
    <property type="match status" value="1"/>
</dbReference>
<dbReference type="Gene3D" id="3.15.10.20">
    <property type="entry name" value="Activator of Hsp90 ATPase Aha1, N-terminal domain"/>
    <property type="match status" value="1"/>
</dbReference>